<dbReference type="Pfam" id="PF00535">
    <property type="entry name" value="Glycos_transf_2"/>
    <property type="match status" value="1"/>
</dbReference>
<dbReference type="InterPro" id="IPR029044">
    <property type="entry name" value="Nucleotide-diphossugar_trans"/>
</dbReference>
<dbReference type="PANTHER" id="PTHR22916">
    <property type="entry name" value="GLYCOSYLTRANSFERASE"/>
    <property type="match status" value="1"/>
</dbReference>
<reference evidence="2" key="1">
    <citation type="journal article" date="2022" name="BMC Genomics">
        <title>Genome sequence of the entomopathogenic Serratia entomophila isolate 626 and characterisation of the species specific itaconate degradation pathway.</title>
        <authorList>
            <person name="Vaughan A.L."/>
            <person name="Altermann E."/>
            <person name="Glare T.R."/>
            <person name="Hurst M.R.H."/>
        </authorList>
    </citation>
    <scope>NUCLEOTIDE SEQUENCE</scope>
    <source>
        <strain evidence="2">626</strain>
    </source>
</reference>
<gene>
    <name evidence="2" type="ORF">KFQ06_07850</name>
</gene>
<evidence type="ECO:0000313" key="2">
    <source>
        <dbReference type="EMBL" id="USV02410.1"/>
    </source>
</evidence>
<dbReference type="SUPFAM" id="SSF53448">
    <property type="entry name" value="Nucleotide-diphospho-sugar transferases"/>
    <property type="match status" value="1"/>
</dbReference>
<keyword evidence="3" id="KW-1185">Reference proteome</keyword>
<dbReference type="EMBL" id="CP074347">
    <property type="protein sequence ID" value="USV02410.1"/>
    <property type="molecule type" value="Genomic_DNA"/>
</dbReference>
<dbReference type="InterPro" id="IPR001173">
    <property type="entry name" value="Glyco_trans_2-like"/>
</dbReference>
<organism evidence="2 3">
    <name type="scientific">Serratia entomophila</name>
    <dbReference type="NCBI Taxonomy" id="42906"/>
    <lineage>
        <taxon>Bacteria</taxon>
        <taxon>Pseudomonadati</taxon>
        <taxon>Pseudomonadota</taxon>
        <taxon>Gammaproteobacteria</taxon>
        <taxon>Enterobacterales</taxon>
        <taxon>Yersiniaceae</taxon>
        <taxon>Serratia</taxon>
    </lineage>
</organism>
<dbReference type="CDD" id="cd00761">
    <property type="entry name" value="Glyco_tranf_GTA_type"/>
    <property type="match status" value="1"/>
</dbReference>
<dbReference type="RefSeq" id="WP_234590168.1">
    <property type="nucleotide sequence ID" value="NZ_CAMIPG010000002.1"/>
</dbReference>
<sequence length="300" mass="34322">MEDKVSVIIPTYGRSDLLIRAIDSVLSQSHHNVEIVIVDDNHGGSESRLQTENMLKMYAHDSRVIYYQRDKNGGGAAARNSGIEQATGEYITFLDDDDYYHPEKIEKQLAFLKKENIDVCLCDMDILQGNEILKDNYYKAQCSNVESFVLAGVSFTPMIFMKRAVAVSIGGFFDTPRFQDHVFIYKILKNNFSVGVLHERLAVHNDHEEFRITSGSKGYKGYQNRILFEREFMPQLSKKGQNKLKMIHACIESKITTDKDSHVLGIVKSFTNGRLIRGVETFTIFGKNLVRNIFFKGRHF</sequence>
<evidence type="ECO:0000259" key="1">
    <source>
        <dbReference type="Pfam" id="PF00535"/>
    </source>
</evidence>
<evidence type="ECO:0000313" key="3">
    <source>
        <dbReference type="Proteomes" id="UP001056873"/>
    </source>
</evidence>
<dbReference type="Gene3D" id="3.90.550.10">
    <property type="entry name" value="Spore Coat Polysaccharide Biosynthesis Protein SpsA, Chain A"/>
    <property type="match status" value="1"/>
</dbReference>
<proteinExistence type="predicted"/>
<dbReference type="GeneID" id="75021896"/>
<accession>A0ABY5CY64</accession>
<name>A0ABY5CY64_9GAMM</name>
<feature type="domain" description="Glycosyltransferase 2-like" evidence="1">
    <location>
        <begin position="6"/>
        <end position="130"/>
    </location>
</feature>
<dbReference type="Proteomes" id="UP001056873">
    <property type="component" value="Chromosome"/>
</dbReference>
<dbReference type="PANTHER" id="PTHR22916:SF3">
    <property type="entry name" value="UDP-GLCNAC:BETAGAL BETA-1,3-N-ACETYLGLUCOSAMINYLTRANSFERASE-LIKE PROTEIN 1"/>
    <property type="match status" value="1"/>
</dbReference>
<protein>
    <submittedName>
        <fullName evidence="2">Glycosyltransferase family 2 protein</fullName>
    </submittedName>
</protein>